<keyword evidence="3" id="KW-1185">Reference proteome</keyword>
<protein>
    <recommendedName>
        <fullName evidence="4">ABC transmembrane type-1 domain-containing protein</fullName>
    </recommendedName>
</protein>
<feature type="transmembrane region" description="Helical" evidence="1">
    <location>
        <begin position="132"/>
        <end position="151"/>
    </location>
</feature>
<keyword evidence="1" id="KW-1133">Transmembrane helix</keyword>
<organism evidence="2 3">
    <name type="scientific">Aedoeadaptatus acetigenes</name>
    <dbReference type="NCBI Taxonomy" id="2981723"/>
    <lineage>
        <taxon>Bacteria</taxon>
        <taxon>Bacillati</taxon>
        <taxon>Bacillota</taxon>
        <taxon>Tissierellia</taxon>
        <taxon>Tissierellales</taxon>
        <taxon>Peptoniphilaceae</taxon>
        <taxon>Aedoeadaptatus</taxon>
    </lineage>
</organism>
<accession>A0ABV1J7Q8</accession>
<keyword evidence="1" id="KW-0472">Membrane</keyword>
<sequence>MIQSSVLIQGLLTAVRALENWYKHSFLHGFFAVVGGAIKRQWQASATRNMLDGAEAAFAGTLFFRILRFFYRLFNTIAHWVRIRLTGAVSASVGFDIADSYRAWDSAFKTTGMISVGFGLSVLILSLLHRSLWGISGLFFLLAGLFMYRVAGDIDEIAKNSYALKGFRHLWRLLLHDKEVASWKRA</sequence>
<dbReference type="EMBL" id="JBBNPS010000029">
    <property type="protein sequence ID" value="MEQ3354219.1"/>
    <property type="molecule type" value="Genomic_DNA"/>
</dbReference>
<evidence type="ECO:0008006" key="4">
    <source>
        <dbReference type="Google" id="ProtNLM"/>
    </source>
</evidence>
<keyword evidence="1" id="KW-0812">Transmembrane</keyword>
<dbReference type="RefSeq" id="WP_349054520.1">
    <property type="nucleotide sequence ID" value="NZ_JBBNPS010000029.1"/>
</dbReference>
<reference evidence="2 3" key="1">
    <citation type="submission" date="2024-04" db="EMBL/GenBank/DDBJ databases">
        <title>Human intestinal bacterial collection.</title>
        <authorList>
            <person name="Pauvert C."/>
            <person name="Hitch T.C.A."/>
            <person name="Clavel T."/>
        </authorList>
    </citation>
    <scope>NUCLEOTIDE SEQUENCE [LARGE SCALE GENOMIC DNA]</scope>
    <source>
        <strain evidence="2 3">CLA-SR-H026</strain>
    </source>
</reference>
<comment type="caution">
    <text evidence="2">The sequence shown here is derived from an EMBL/GenBank/DDBJ whole genome shotgun (WGS) entry which is preliminary data.</text>
</comment>
<dbReference type="Proteomes" id="UP001481872">
    <property type="component" value="Unassembled WGS sequence"/>
</dbReference>
<name>A0ABV1J7Q8_9FIRM</name>
<evidence type="ECO:0000313" key="3">
    <source>
        <dbReference type="Proteomes" id="UP001481872"/>
    </source>
</evidence>
<evidence type="ECO:0000256" key="1">
    <source>
        <dbReference type="SAM" id="Phobius"/>
    </source>
</evidence>
<proteinExistence type="predicted"/>
<evidence type="ECO:0000313" key="2">
    <source>
        <dbReference type="EMBL" id="MEQ3354219.1"/>
    </source>
</evidence>
<gene>
    <name evidence="2" type="ORF">AAA081_07935</name>
</gene>
<feature type="transmembrane region" description="Helical" evidence="1">
    <location>
        <begin position="107"/>
        <end position="126"/>
    </location>
</feature>